<dbReference type="PANTHER" id="PTHR46089">
    <property type="entry name" value="ALSIN HOMOLOG"/>
    <property type="match status" value="1"/>
</dbReference>
<dbReference type="PANTHER" id="PTHR46089:SF2">
    <property type="entry name" value="ALSIN HOMOLOG"/>
    <property type="match status" value="1"/>
</dbReference>
<comment type="caution">
    <text evidence="6">The sequence shown here is derived from an EMBL/GenBank/DDBJ whole genome shotgun (WGS) entry which is preliminary data.</text>
</comment>
<dbReference type="InterPro" id="IPR009091">
    <property type="entry name" value="RCC1/BLIP-II"/>
</dbReference>
<organism evidence="6 7">
    <name type="scientific">Pristionchus fissidentatus</name>
    <dbReference type="NCBI Taxonomy" id="1538716"/>
    <lineage>
        <taxon>Eukaryota</taxon>
        <taxon>Metazoa</taxon>
        <taxon>Ecdysozoa</taxon>
        <taxon>Nematoda</taxon>
        <taxon>Chromadorea</taxon>
        <taxon>Rhabditida</taxon>
        <taxon>Rhabditina</taxon>
        <taxon>Diplogasteromorpha</taxon>
        <taxon>Diplogasteroidea</taxon>
        <taxon>Neodiplogasteridae</taxon>
        <taxon>Pristionchus</taxon>
    </lineage>
</organism>
<protein>
    <recommendedName>
        <fullName evidence="5">VPS9 domain-containing protein</fullName>
    </recommendedName>
</protein>
<feature type="domain" description="VPS9" evidence="5">
    <location>
        <begin position="1418"/>
        <end position="1565"/>
    </location>
</feature>
<keyword evidence="7" id="KW-1185">Reference proteome</keyword>
<sequence length="1565" mass="173866">MTSTWLATPIAATRAGTPLPCSQDSLPTLLEEDSTTSLEDYFVSEQDSSVLDRFTLVAHFPPAEDCVISHIHSGYGTTVICFDDGRVSIGTGSLLPRSIYSTPKACEHGIKERATRQIYALSTVCSEAEVVVVTKSDGLWTFPIDCLEPDEEATSHSESLIYARQLCHEKCLSLKAGSDFFVAIVDNSKQCDESTEEHIESIDDEPEFSLCKSCNENKRMRLSHLMREADREAEESEKRAATVRFRESRSSIIDDRRTALLWNGLEHSEREQGGGRVPSMLALSHESAADDGISIRAVRGDSPIRTNRRRRESSTGSEQRDWLGRGEERRREIPIKISVLTWGANGSGQLGHGDNVQRSQPQSIAAFDAAKRVCSIATGNAHAAALTAAGTAFVWGANVWSDEKSTVLSPTLFKTGESSSVLDVTACEDSIGVLVVDKEGSTSILLARCGGVSRIGGVGKGMTTIGIRLMQDGRMLLRTKEKESFPSLSMWRESIELCKLLSNLDELGKHCLQERIKQNSTFSLDSLPSKGNKKSSTTSTLGTVAESSKLIRKLNKSLSRFATMATVHAEQVRDAFRAGVIGNTVVRDTVAFDVLNSPRFRSAFGKFVDAYVTTRAYGALEALPFSSESSIRFVDRISLTYDVTSTRSDSVVRKLFSLPLEFLRRSVDEFVKLTEDTSDSAPSGYASEWSHQLQEAAAVMEMAAATAVWWRREGNNTLARSLHKSRRVLVWNGGTGSEGGLLSVVARSAGILSARYTQVLVFNDLVVFATRNSDQRFPTQLVWMSEKKDETAEKRVLYVDTPDEKFDLEFASKEDRDLFKRRVSFWYWSNFAVETRSTRPSSSSSSSLVFGSPPLTRKADRFVFAKTGEAYAGEWRNGVPHGSGRKTTSACTYEGSFVDGLPHGFGVLSVPVEDPSTSSSSTLFYVPREEPTKGKEKRDDTKCTVIRGNFEKGKARGLCKINTATGTVYRGYVEEGVPHGFGEELKKEEHYIGFFSKGKPHGYGVSSELNELGTIRRKYLGQFEEGSMQGEGAMIDGCGAYCEGEFKADQMKFGRLQCPPTEGEMHSIEYRGEFNGWRLAMGKGTLEVSPTLRITGKFNYAILGDDGTTKRSEEADIVDAKIETRRAVDRLKEVFHGEGAHIEHYSEAEEMWNWRPLVDLFLKEEMGQEKRGGRRRDDSGEMEIEMDSLRSSEDEERVREAWKRVQMTIERRKKMEGGEGIEDIDVSHVASAASLRPWSSGYYEMVRSTWTEAIEDPLHPIARLAHTWVQIYQASFGGALGAHRCVHEKAASELRLILYSVYGVMRVLFPNLPVNPLDSIPEEASPITATGSQETLFTVDGLSLADIEYEDGNSVETETASVRSIPSALCSLLPSPPVIDFLYSHFFSLLHPIILPIYIVSTAEFDDVYWSKIVYLNAHTDVKLLSFLDVPRCIWPIDLENPEDLGAAVICNTARYRFYESAIKMLQNIPTRPNPLDKLRILAETFVEMNSCVEAHGESKKPLWEADTLMPAFIYVVVRAGIKHLGAEIRLIEDFSSQMHNGPIGPMFTYLKSAFVYICMQSDVA</sequence>
<dbReference type="GO" id="GO:0031267">
    <property type="term" value="F:small GTPase binding"/>
    <property type="evidence" value="ECO:0007669"/>
    <property type="project" value="TreeGrafter"/>
</dbReference>
<dbReference type="SUPFAM" id="SSF109993">
    <property type="entry name" value="VPS9 domain"/>
    <property type="match status" value="1"/>
</dbReference>
<evidence type="ECO:0000313" key="6">
    <source>
        <dbReference type="EMBL" id="GMT10269.1"/>
    </source>
</evidence>
<evidence type="ECO:0000256" key="1">
    <source>
        <dbReference type="ARBA" id="ARBA00022658"/>
    </source>
</evidence>
<dbReference type="Gene3D" id="1.20.1050.80">
    <property type="entry name" value="VPS9 domain"/>
    <property type="match status" value="1"/>
</dbReference>
<dbReference type="GO" id="GO:0005085">
    <property type="term" value="F:guanyl-nucleotide exchange factor activity"/>
    <property type="evidence" value="ECO:0007669"/>
    <property type="project" value="UniProtKB-KW"/>
</dbReference>
<dbReference type="Gene3D" id="2.130.10.30">
    <property type="entry name" value="Regulator of chromosome condensation 1/beta-lactamase-inhibitor protein II"/>
    <property type="match status" value="1"/>
</dbReference>
<keyword evidence="1" id="KW-0344">Guanine-nucleotide releasing factor</keyword>
<feature type="region of interest" description="Disordered" evidence="4">
    <location>
        <begin position="1168"/>
        <end position="1192"/>
    </location>
</feature>
<dbReference type="InterPro" id="IPR003123">
    <property type="entry name" value="VPS9"/>
</dbReference>
<dbReference type="Pfam" id="PF00415">
    <property type="entry name" value="RCC1"/>
    <property type="match status" value="1"/>
</dbReference>
<dbReference type="GO" id="GO:0016197">
    <property type="term" value="P:endosomal transport"/>
    <property type="evidence" value="ECO:0007669"/>
    <property type="project" value="TreeGrafter"/>
</dbReference>
<dbReference type="PROSITE" id="PS51205">
    <property type="entry name" value="VPS9"/>
    <property type="match status" value="1"/>
</dbReference>
<evidence type="ECO:0000259" key="5">
    <source>
        <dbReference type="PROSITE" id="PS51205"/>
    </source>
</evidence>
<keyword evidence="2" id="KW-0677">Repeat</keyword>
<dbReference type="InterPro" id="IPR051984">
    <property type="entry name" value="Alsin"/>
</dbReference>
<dbReference type="PROSITE" id="PS50012">
    <property type="entry name" value="RCC1_3"/>
    <property type="match status" value="1"/>
</dbReference>
<evidence type="ECO:0000256" key="3">
    <source>
        <dbReference type="PROSITE-ProRule" id="PRU00235"/>
    </source>
</evidence>
<dbReference type="Pfam" id="PF02204">
    <property type="entry name" value="VPS9"/>
    <property type="match status" value="1"/>
</dbReference>
<dbReference type="SUPFAM" id="SSF82185">
    <property type="entry name" value="Histone H3 K4-specific methyltransferase SET7/9 N-terminal domain"/>
    <property type="match status" value="1"/>
</dbReference>
<proteinExistence type="predicted"/>
<gene>
    <name evidence="6" type="ORF">PFISCL1PPCAC_1566</name>
</gene>
<feature type="repeat" description="RCC1" evidence="3">
    <location>
        <begin position="337"/>
        <end position="389"/>
    </location>
</feature>
<evidence type="ECO:0000313" key="7">
    <source>
        <dbReference type="Proteomes" id="UP001432322"/>
    </source>
</evidence>
<feature type="region of interest" description="Disordered" evidence="4">
    <location>
        <begin position="296"/>
        <end position="326"/>
    </location>
</feature>
<evidence type="ECO:0000256" key="4">
    <source>
        <dbReference type="SAM" id="MobiDB-lite"/>
    </source>
</evidence>
<dbReference type="InterPro" id="IPR000408">
    <property type="entry name" value="Reg_chr_condens"/>
</dbReference>
<dbReference type="Proteomes" id="UP001432322">
    <property type="component" value="Unassembled WGS sequence"/>
</dbReference>
<accession>A0AAV5UX27</accession>
<dbReference type="InterPro" id="IPR037191">
    <property type="entry name" value="VPS9_dom_sf"/>
</dbReference>
<dbReference type="GO" id="GO:0005737">
    <property type="term" value="C:cytoplasm"/>
    <property type="evidence" value="ECO:0007669"/>
    <property type="project" value="TreeGrafter"/>
</dbReference>
<dbReference type="EMBL" id="BTSY01000001">
    <property type="protein sequence ID" value="GMT10269.1"/>
    <property type="molecule type" value="Genomic_DNA"/>
</dbReference>
<dbReference type="SUPFAM" id="SSF50985">
    <property type="entry name" value="RCC1/BLIP-II"/>
    <property type="match status" value="1"/>
</dbReference>
<dbReference type="InterPro" id="IPR003409">
    <property type="entry name" value="MORN"/>
</dbReference>
<reference evidence="6" key="1">
    <citation type="submission" date="2023-10" db="EMBL/GenBank/DDBJ databases">
        <title>Genome assembly of Pristionchus species.</title>
        <authorList>
            <person name="Yoshida K."/>
            <person name="Sommer R.J."/>
        </authorList>
    </citation>
    <scope>NUCLEOTIDE SEQUENCE</scope>
    <source>
        <strain evidence="6">RS5133</strain>
    </source>
</reference>
<dbReference type="SMART" id="SM00698">
    <property type="entry name" value="MORN"/>
    <property type="match status" value="3"/>
</dbReference>
<evidence type="ECO:0000256" key="2">
    <source>
        <dbReference type="ARBA" id="ARBA00022737"/>
    </source>
</evidence>
<dbReference type="Pfam" id="PF02493">
    <property type="entry name" value="MORN"/>
    <property type="match status" value="3"/>
</dbReference>
<feature type="compositionally biased region" description="Basic and acidic residues" evidence="4">
    <location>
        <begin position="1168"/>
        <end position="1179"/>
    </location>
</feature>
<name>A0AAV5UX27_9BILA</name>